<dbReference type="Pfam" id="PF09124">
    <property type="entry name" value="Endonuc-dimeris"/>
    <property type="match status" value="1"/>
</dbReference>
<dbReference type="EMBL" id="AALGDA010000066">
    <property type="protein sequence ID" value="ECY9784050.1"/>
    <property type="molecule type" value="Genomic_DNA"/>
</dbReference>
<dbReference type="Gene3D" id="1.10.720.30">
    <property type="entry name" value="SAP domain"/>
    <property type="match status" value="1"/>
</dbReference>
<dbReference type="SUPFAM" id="SSF68906">
    <property type="entry name" value="SAP domain"/>
    <property type="match status" value="1"/>
</dbReference>
<dbReference type="AlphaFoldDB" id="A0AAD2RD49"/>
<dbReference type="InterPro" id="IPR036361">
    <property type="entry name" value="SAP_dom_sf"/>
</dbReference>
<sequence length="58" mass="6559">MTRHPQTPLLTSAGNGYSNMKVVELKEELDRREIPYNTSDLKSDLILKLEEDDLNAGV</sequence>
<comment type="caution">
    <text evidence="1">The sequence shown here is derived from an EMBL/GenBank/DDBJ whole genome shotgun (WGS) entry which is preliminary data.</text>
</comment>
<proteinExistence type="predicted"/>
<gene>
    <name evidence="1" type="ORF">F6515_13745</name>
</gene>
<protein>
    <submittedName>
        <fullName evidence="1">Uncharacterized protein</fullName>
    </submittedName>
</protein>
<evidence type="ECO:0000313" key="1">
    <source>
        <dbReference type="EMBL" id="ECY9784050.1"/>
    </source>
</evidence>
<organism evidence="1 2">
    <name type="scientific">Listeria monocytogenes</name>
    <dbReference type="NCBI Taxonomy" id="1639"/>
    <lineage>
        <taxon>Bacteria</taxon>
        <taxon>Bacillati</taxon>
        <taxon>Bacillota</taxon>
        <taxon>Bacilli</taxon>
        <taxon>Bacillales</taxon>
        <taxon>Listeriaceae</taxon>
        <taxon>Listeria</taxon>
    </lineage>
</organism>
<dbReference type="InterPro" id="IPR015208">
    <property type="entry name" value="T4_recomb_endonuclease_dimer"/>
</dbReference>
<dbReference type="Proteomes" id="UP000489121">
    <property type="component" value="Unassembled WGS sequence"/>
</dbReference>
<name>A0AAD2RD49_LISMN</name>
<reference evidence="1 2" key="1">
    <citation type="submission" date="2019-09" db="EMBL/GenBank/DDBJ databases">
        <authorList>
            <consortium name="PulseNet: The National Subtyping Network for Foodborne Disease Surveillance"/>
            <person name="Tarr C.L."/>
            <person name="Trees E."/>
            <person name="Katz L.S."/>
            <person name="Carleton-Romer H.A."/>
            <person name="Stroika S."/>
            <person name="Kucerova Z."/>
            <person name="Roache K.F."/>
            <person name="Sabol A.L."/>
            <person name="Besser J."/>
            <person name="Gerner-Smidt P."/>
        </authorList>
    </citation>
    <scope>NUCLEOTIDE SEQUENCE [LARGE SCALE GENOMIC DNA]</scope>
    <source>
        <strain evidence="1 2">PNUSAL005692</strain>
    </source>
</reference>
<evidence type="ECO:0000313" key="2">
    <source>
        <dbReference type="Proteomes" id="UP000489121"/>
    </source>
</evidence>
<accession>A0AAD2RD49</accession>